<evidence type="ECO:0000313" key="13">
    <source>
        <dbReference type="EMBL" id="CAF0737602.1"/>
    </source>
</evidence>
<dbReference type="Proteomes" id="UP000681722">
    <property type="component" value="Unassembled WGS sequence"/>
</dbReference>
<dbReference type="AlphaFoldDB" id="A0A813NHM0"/>
<comment type="subunit">
    <text evidence="4 9">Component of the RNA polymerase III (Pol III) complex consisting of 17 subunits.</text>
</comment>
<dbReference type="GO" id="GO:0006351">
    <property type="term" value="P:DNA-templated transcription"/>
    <property type="evidence" value="ECO:0007669"/>
    <property type="project" value="InterPro"/>
</dbReference>
<keyword evidence="7 9" id="KW-0804">Transcription</keyword>
<reference evidence="13" key="1">
    <citation type="submission" date="2021-02" db="EMBL/GenBank/DDBJ databases">
        <authorList>
            <person name="Nowell W R."/>
        </authorList>
    </citation>
    <scope>NUCLEOTIDE SEQUENCE</scope>
</reference>
<dbReference type="InterPro" id="IPR036388">
    <property type="entry name" value="WH-like_DNA-bd_sf"/>
</dbReference>
<evidence type="ECO:0000256" key="9">
    <source>
        <dbReference type="RuleBase" id="RU367076"/>
    </source>
</evidence>
<feature type="domain" description="DNA-directed RNA polymerase III subunit RPC3 winged-helix" evidence="12">
    <location>
        <begin position="366"/>
        <end position="440"/>
    </location>
</feature>
<evidence type="ECO:0000256" key="5">
    <source>
        <dbReference type="ARBA" id="ARBA00016689"/>
    </source>
</evidence>
<keyword evidence="8 9" id="KW-0539">Nucleus</keyword>
<dbReference type="InterPro" id="IPR055207">
    <property type="entry name" value="POLR3C_WHD"/>
</dbReference>
<comment type="subcellular location">
    <subcellularLocation>
        <location evidence="1 9">Nucleus</location>
    </subcellularLocation>
</comment>
<evidence type="ECO:0000259" key="12">
    <source>
        <dbReference type="Pfam" id="PF22536"/>
    </source>
</evidence>
<keyword evidence="6 9" id="KW-0240">DNA-directed RNA polymerase</keyword>
<dbReference type="InterPro" id="IPR013197">
    <property type="entry name" value="RNA_pol_III_RPC82-rel_HTH"/>
</dbReference>
<evidence type="ECO:0000256" key="8">
    <source>
        <dbReference type="ARBA" id="ARBA00023242"/>
    </source>
</evidence>
<evidence type="ECO:0000256" key="6">
    <source>
        <dbReference type="ARBA" id="ARBA00022478"/>
    </source>
</evidence>
<evidence type="ECO:0000313" key="14">
    <source>
        <dbReference type="EMBL" id="CAF3515636.1"/>
    </source>
</evidence>
<protein>
    <recommendedName>
        <fullName evidence="5 9">DNA-directed RNA polymerase III subunit RPC3</fullName>
        <shortName evidence="9">RNA polymerase III subunit C3</shortName>
    </recommendedName>
</protein>
<dbReference type="InterPro" id="IPR008806">
    <property type="entry name" value="RNA_pol_III_Rpc82_C"/>
</dbReference>
<evidence type="ECO:0000256" key="1">
    <source>
        <dbReference type="ARBA" id="ARBA00004123"/>
    </source>
</evidence>
<dbReference type="GO" id="GO:0005666">
    <property type="term" value="C:RNA polymerase III complex"/>
    <property type="evidence" value="ECO:0007669"/>
    <property type="project" value="UniProtKB-UniRule"/>
</dbReference>
<accession>A0A813NHM0</accession>
<dbReference type="OrthoDB" id="272392at2759"/>
<comment type="caution">
    <text evidence="13">The sequence shown here is derived from an EMBL/GenBank/DDBJ whole genome shotgun (WGS) entry which is preliminary data.</text>
</comment>
<evidence type="ECO:0000313" key="15">
    <source>
        <dbReference type="Proteomes" id="UP000663829"/>
    </source>
</evidence>
<evidence type="ECO:0000259" key="10">
    <source>
        <dbReference type="Pfam" id="PF05645"/>
    </source>
</evidence>
<feature type="domain" description="RNA polymerase III subunit RPC82-related helix-turn-helix" evidence="11">
    <location>
        <begin position="35"/>
        <end position="91"/>
    </location>
</feature>
<dbReference type="Pfam" id="PF08221">
    <property type="entry name" value="HTH_9"/>
    <property type="match status" value="1"/>
</dbReference>
<proteinExistence type="inferred from homology"/>
<evidence type="ECO:0000256" key="4">
    <source>
        <dbReference type="ARBA" id="ARBA00011206"/>
    </source>
</evidence>
<dbReference type="Pfam" id="PF05645">
    <property type="entry name" value="RNA_pol_Rpc82"/>
    <property type="match status" value="1"/>
</dbReference>
<sequence>MKRAEQLEECLYFIIILFTFQNTQMTTYQLRLGLDLIENHFDSTSKQITSYLNRKGPLQLGIIARDLKLSISTVSQCLSVLCIHDIVEYKQDDSNSKRVLYMFNVKRALYILHYAKCIHCAKQLYHGTGELIIEKLLLHGKRQMSQILADVYNTLSKVFKDSVSITSIRDCFQHLASAQFIQRVSTSNQESKQMSNMPIIVEEAPSTQYQVPELTQDEVKRLATTEPQPNKKFKSSNNTNSFGDENIFWKVNFQRFFDYLRDQELISAFTSRIDQNAGEIIRAILRLAETKPQPNSQRTIKLSTLDISKSLATTNPLSEDLIQKYMSVITGDVNNCVIKVDEQGKGSYIIDFQLASTGLTKAHAQSFLKERYGSNALRIYNMLEERGCLSQKQIEDMAMISAKEAQQYVYSMFIDGILSLEELSKANDFNPMRTFYFFRVNLYNVVLSLLEQCYKTMSNLMQRHTYETERHQKLIDKREKVDKIILDMREQSVAEEQIKEVEDILSPAEKDQIKKLDAAFRKIDLAQIQLTETILILEIYLTLSNSSVPISKKTGGKAIAAKLLENKTQD</sequence>
<dbReference type="InterPro" id="IPR036390">
    <property type="entry name" value="WH_DNA-bd_sf"/>
</dbReference>
<evidence type="ECO:0000259" key="11">
    <source>
        <dbReference type="Pfam" id="PF08221"/>
    </source>
</evidence>
<dbReference type="PANTHER" id="PTHR12949">
    <property type="entry name" value="RNA POLYMERASE III DNA DIRECTED -RELATED"/>
    <property type="match status" value="1"/>
</dbReference>
<dbReference type="PANTHER" id="PTHR12949:SF0">
    <property type="entry name" value="DNA-DIRECTED RNA POLYMERASE III SUBUNIT RPC3"/>
    <property type="match status" value="1"/>
</dbReference>
<comment type="function">
    <text evidence="9">DNA-dependent RNA polymerase catalyzes the transcription of DNA into RNA using the four ribonucleoside triphosphates as substrates. Specific core component of RNA polymerase III which synthesizes small RNAs, such as 5S rRNA and tRNAs.</text>
</comment>
<dbReference type="Pfam" id="PF20912">
    <property type="entry name" value="RPC3_helical"/>
    <property type="match status" value="1"/>
</dbReference>
<name>A0A813NHM0_9BILA</name>
<dbReference type="EMBL" id="CAJNOQ010000005">
    <property type="protein sequence ID" value="CAF0737602.1"/>
    <property type="molecule type" value="Genomic_DNA"/>
</dbReference>
<dbReference type="GO" id="GO:0003697">
    <property type="term" value="F:single-stranded DNA binding"/>
    <property type="evidence" value="ECO:0007669"/>
    <property type="project" value="UniProtKB-UniRule"/>
</dbReference>
<comment type="similarity">
    <text evidence="3 9">Belongs to the eukaryotic RPC3/POLR3C RNA polymerase subunit family.</text>
</comment>
<dbReference type="SUPFAM" id="SSF46785">
    <property type="entry name" value="Winged helix' DNA-binding domain"/>
    <property type="match status" value="1"/>
</dbReference>
<evidence type="ECO:0000256" key="2">
    <source>
        <dbReference type="ARBA" id="ARBA00006835"/>
    </source>
</evidence>
<gene>
    <name evidence="13" type="ORF">GPM918_LOCUS71</name>
    <name evidence="14" type="ORF">SRO942_LOCUS72</name>
</gene>
<organism evidence="13 15">
    <name type="scientific">Didymodactylos carnosus</name>
    <dbReference type="NCBI Taxonomy" id="1234261"/>
    <lineage>
        <taxon>Eukaryota</taxon>
        <taxon>Metazoa</taxon>
        <taxon>Spiralia</taxon>
        <taxon>Gnathifera</taxon>
        <taxon>Rotifera</taxon>
        <taxon>Eurotatoria</taxon>
        <taxon>Bdelloidea</taxon>
        <taxon>Philodinida</taxon>
        <taxon>Philodinidae</taxon>
        <taxon>Didymodactylos</taxon>
    </lineage>
</organism>
<evidence type="ECO:0000256" key="3">
    <source>
        <dbReference type="ARBA" id="ARBA00007206"/>
    </source>
</evidence>
<dbReference type="Gene3D" id="1.10.10.10">
    <property type="entry name" value="Winged helix-like DNA-binding domain superfamily/Winged helix DNA-binding domain"/>
    <property type="match status" value="4"/>
</dbReference>
<dbReference type="EMBL" id="CAJOBC010000005">
    <property type="protein sequence ID" value="CAF3515636.1"/>
    <property type="molecule type" value="Genomic_DNA"/>
</dbReference>
<keyword evidence="15" id="KW-1185">Reference proteome</keyword>
<dbReference type="Gene3D" id="6.10.140.1450">
    <property type="match status" value="1"/>
</dbReference>
<dbReference type="InterPro" id="IPR039748">
    <property type="entry name" value="RPC3"/>
</dbReference>
<feature type="domain" description="RNA polymerase III Rpc82 C -terminal" evidence="10">
    <location>
        <begin position="172"/>
        <end position="353"/>
    </location>
</feature>
<comment type="similarity">
    <text evidence="2">Belongs to the RNA polymerase beta chain family.</text>
</comment>
<evidence type="ECO:0000256" key="7">
    <source>
        <dbReference type="ARBA" id="ARBA00023163"/>
    </source>
</evidence>
<dbReference type="Proteomes" id="UP000663829">
    <property type="component" value="Unassembled WGS sequence"/>
</dbReference>
<dbReference type="Pfam" id="PF22536">
    <property type="entry name" value="WHD_POLR3C"/>
    <property type="match status" value="1"/>
</dbReference>